<name>A0A7J6BEM8_AMEME</name>
<evidence type="ECO:0000256" key="2">
    <source>
        <dbReference type="ARBA" id="ARBA00023136"/>
    </source>
</evidence>
<sequence length="246" mass="28115">MEAFIQFTNQSQGRDRIFRATQYACALARYLLRNDAKRKVVVQKLQGLESSMSSGRKLLRLGNTVSSIDAARRTLYLTDPVLRFCVTVANLNRALYFICDNVLWARSISLIRDLDKDRWSLNATRYYFFSLVMNLIQDAYMIAQLMVQKSRDGQYRQKLHQHLNESQDTATVVIPQLDAFLFLLIESLRNHPALVLDVLKNVCDLYIPLDKLGVYRTNEGVIGLCGLVSSLIGILLVLKPNLKNKP</sequence>
<dbReference type="InterPro" id="IPR008733">
    <property type="entry name" value="PEX11"/>
</dbReference>
<evidence type="ECO:0000256" key="1">
    <source>
        <dbReference type="ARBA" id="ARBA00022593"/>
    </source>
</evidence>
<dbReference type="GO" id="GO:0005778">
    <property type="term" value="C:peroxisomal membrane"/>
    <property type="evidence" value="ECO:0007669"/>
    <property type="project" value="UniProtKB-SubCell"/>
</dbReference>
<keyword evidence="5" id="KW-1133">Transmembrane helix</keyword>
<keyword evidence="5" id="KW-0812">Transmembrane</keyword>
<organism evidence="6 7">
    <name type="scientific">Ameiurus melas</name>
    <name type="common">Black bullhead</name>
    <name type="synonym">Silurus melas</name>
    <dbReference type="NCBI Taxonomy" id="219545"/>
    <lineage>
        <taxon>Eukaryota</taxon>
        <taxon>Metazoa</taxon>
        <taxon>Chordata</taxon>
        <taxon>Craniata</taxon>
        <taxon>Vertebrata</taxon>
        <taxon>Euteleostomi</taxon>
        <taxon>Actinopterygii</taxon>
        <taxon>Neopterygii</taxon>
        <taxon>Teleostei</taxon>
        <taxon>Ostariophysi</taxon>
        <taxon>Siluriformes</taxon>
        <taxon>Ictaluridae</taxon>
        <taxon>Ameiurus</taxon>
    </lineage>
</organism>
<evidence type="ECO:0000256" key="3">
    <source>
        <dbReference type="ARBA" id="ARBA00023140"/>
    </source>
</evidence>
<dbReference type="Pfam" id="PF05648">
    <property type="entry name" value="PEX11"/>
    <property type="match status" value="1"/>
</dbReference>
<keyword evidence="7" id="KW-1185">Reference proteome</keyword>
<reference evidence="6 7" key="1">
    <citation type="submission" date="2020-02" db="EMBL/GenBank/DDBJ databases">
        <title>A chromosome-scale genome assembly of the black bullhead catfish (Ameiurus melas).</title>
        <authorList>
            <person name="Wen M."/>
            <person name="Zham M."/>
            <person name="Cabau C."/>
            <person name="Klopp C."/>
            <person name="Donnadieu C."/>
            <person name="Roques C."/>
            <person name="Bouchez O."/>
            <person name="Lampietro C."/>
            <person name="Jouanno E."/>
            <person name="Herpin A."/>
            <person name="Louis A."/>
            <person name="Berthelot C."/>
            <person name="Parey E."/>
            <person name="Roest-Crollius H."/>
            <person name="Braasch I."/>
            <person name="Postlethwait J."/>
            <person name="Robinson-Rechavi M."/>
            <person name="Echchiki A."/>
            <person name="Begum T."/>
            <person name="Montfort J."/>
            <person name="Schartl M."/>
            <person name="Bobe J."/>
            <person name="Guiguen Y."/>
        </authorList>
    </citation>
    <scope>NUCLEOTIDE SEQUENCE [LARGE SCALE GENOMIC DNA]</scope>
    <source>
        <strain evidence="6">M_S1</strain>
        <tissue evidence="6">Blood</tissue>
    </source>
</reference>
<keyword evidence="1" id="KW-0962">Peroxisome biogenesis</keyword>
<dbReference type="AlphaFoldDB" id="A0A7J6BEM8"/>
<keyword evidence="2 5" id="KW-0472">Membrane</keyword>
<dbReference type="GO" id="GO:0016559">
    <property type="term" value="P:peroxisome fission"/>
    <property type="evidence" value="ECO:0007669"/>
    <property type="project" value="InterPro"/>
</dbReference>
<evidence type="ECO:0000256" key="5">
    <source>
        <dbReference type="SAM" id="Phobius"/>
    </source>
</evidence>
<feature type="transmembrane region" description="Helical" evidence="5">
    <location>
        <begin position="220"/>
        <end position="238"/>
    </location>
</feature>
<accession>A0A7J6BEM8</accession>
<evidence type="ECO:0000313" key="7">
    <source>
        <dbReference type="Proteomes" id="UP000593565"/>
    </source>
</evidence>
<evidence type="ECO:0000256" key="4">
    <source>
        <dbReference type="ARBA" id="ARBA00046271"/>
    </source>
</evidence>
<comment type="subcellular location">
    <subcellularLocation>
        <location evidence="4">Peroxisome membrane</location>
    </subcellularLocation>
</comment>
<proteinExistence type="predicted"/>
<dbReference type="PANTHER" id="PTHR12652">
    <property type="entry name" value="PEROXISOMAL BIOGENESIS FACTOR 11"/>
    <property type="match status" value="1"/>
</dbReference>
<dbReference type="OrthoDB" id="411017at2759"/>
<dbReference type="Proteomes" id="UP000593565">
    <property type="component" value="Unassembled WGS sequence"/>
</dbReference>
<keyword evidence="3" id="KW-0576">Peroxisome</keyword>
<evidence type="ECO:0008006" key="8">
    <source>
        <dbReference type="Google" id="ProtNLM"/>
    </source>
</evidence>
<protein>
    <recommendedName>
        <fullName evidence="8">Peroxisomal membrane protein 11A</fullName>
    </recommendedName>
</protein>
<dbReference type="PANTHER" id="PTHR12652:SF22">
    <property type="entry name" value="PEROXISOMAL MEMBRANE PROTEIN 11A"/>
    <property type="match status" value="1"/>
</dbReference>
<evidence type="ECO:0000313" key="6">
    <source>
        <dbReference type="EMBL" id="KAF4093057.1"/>
    </source>
</evidence>
<comment type="caution">
    <text evidence="6">The sequence shown here is derived from an EMBL/GenBank/DDBJ whole genome shotgun (WGS) entry which is preliminary data.</text>
</comment>
<dbReference type="EMBL" id="JAAGNN010000002">
    <property type="protein sequence ID" value="KAF4093057.1"/>
    <property type="molecule type" value="Genomic_DNA"/>
</dbReference>
<feature type="transmembrane region" description="Helical" evidence="5">
    <location>
        <begin position="126"/>
        <end position="147"/>
    </location>
</feature>
<gene>
    <name evidence="6" type="ORF">AMELA_G00028350</name>
</gene>